<protein>
    <submittedName>
        <fullName evidence="2">Uncharacterized protein</fullName>
    </submittedName>
</protein>
<name>A0A371PTS3_STRIH</name>
<organism evidence="2 3">
    <name type="scientific">Streptomyces inhibens</name>
    <dbReference type="NCBI Taxonomy" id="2293571"/>
    <lineage>
        <taxon>Bacteria</taxon>
        <taxon>Bacillati</taxon>
        <taxon>Actinomycetota</taxon>
        <taxon>Actinomycetes</taxon>
        <taxon>Kitasatosporales</taxon>
        <taxon>Streptomycetaceae</taxon>
        <taxon>Streptomyces</taxon>
    </lineage>
</organism>
<accession>A0A371PTS3</accession>
<sequence>MGSSMSAAADKHTAIDLILFGSRRTTGRSRHRDRHYSYRRVVRHQVTWPGAGCRVPGAGCRGRVPGDGCRVTGDGGTAPGGAAGQPANPPKVISDMTVLTCPKTTCP</sequence>
<feature type="region of interest" description="Disordered" evidence="1">
    <location>
        <begin position="71"/>
        <end position="91"/>
    </location>
</feature>
<feature type="compositionally biased region" description="Gly residues" evidence="1">
    <location>
        <begin position="73"/>
        <end position="83"/>
    </location>
</feature>
<evidence type="ECO:0000313" key="3">
    <source>
        <dbReference type="Proteomes" id="UP000262477"/>
    </source>
</evidence>
<dbReference type="EMBL" id="QUAC01000395">
    <property type="protein sequence ID" value="REK85875.1"/>
    <property type="molecule type" value="Genomic_DNA"/>
</dbReference>
<evidence type="ECO:0000313" key="2">
    <source>
        <dbReference type="EMBL" id="REK85875.1"/>
    </source>
</evidence>
<evidence type="ECO:0000256" key="1">
    <source>
        <dbReference type="SAM" id="MobiDB-lite"/>
    </source>
</evidence>
<dbReference type="AlphaFoldDB" id="A0A371PTS3"/>
<reference evidence="2 3" key="1">
    <citation type="submission" date="2018-08" db="EMBL/GenBank/DDBJ databases">
        <title>Streptomyces NEAU-D10 sp. nov., a novel Actinomycete isolated from soil.</title>
        <authorList>
            <person name="Jin L."/>
        </authorList>
    </citation>
    <scope>NUCLEOTIDE SEQUENCE [LARGE SCALE GENOMIC DNA]</scope>
    <source>
        <strain evidence="2 3">NEAU-D10</strain>
    </source>
</reference>
<proteinExistence type="predicted"/>
<keyword evidence="3" id="KW-1185">Reference proteome</keyword>
<gene>
    <name evidence="2" type="ORF">DY245_35650</name>
</gene>
<comment type="caution">
    <text evidence="2">The sequence shown here is derived from an EMBL/GenBank/DDBJ whole genome shotgun (WGS) entry which is preliminary data.</text>
</comment>
<dbReference type="Proteomes" id="UP000262477">
    <property type="component" value="Unassembled WGS sequence"/>
</dbReference>